<evidence type="ECO:0000313" key="2">
    <source>
        <dbReference type="Proteomes" id="UP001219525"/>
    </source>
</evidence>
<keyword evidence="2" id="KW-1185">Reference proteome</keyword>
<gene>
    <name evidence="1" type="ORF">GGX14DRAFT_374253</name>
</gene>
<comment type="caution">
    <text evidence="1">The sequence shown here is derived from an EMBL/GenBank/DDBJ whole genome shotgun (WGS) entry which is preliminary data.</text>
</comment>
<dbReference type="AlphaFoldDB" id="A0AAD6V639"/>
<dbReference type="EMBL" id="JARJCW010000073">
    <property type="protein sequence ID" value="KAJ7198268.1"/>
    <property type="molecule type" value="Genomic_DNA"/>
</dbReference>
<protein>
    <submittedName>
        <fullName evidence="1">Uncharacterized protein</fullName>
    </submittedName>
</protein>
<organism evidence="1 2">
    <name type="scientific">Mycena pura</name>
    <dbReference type="NCBI Taxonomy" id="153505"/>
    <lineage>
        <taxon>Eukaryota</taxon>
        <taxon>Fungi</taxon>
        <taxon>Dikarya</taxon>
        <taxon>Basidiomycota</taxon>
        <taxon>Agaricomycotina</taxon>
        <taxon>Agaricomycetes</taxon>
        <taxon>Agaricomycetidae</taxon>
        <taxon>Agaricales</taxon>
        <taxon>Marasmiineae</taxon>
        <taxon>Mycenaceae</taxon>
        <taxon>Mycena</taxon>
    </lineage>
</organism>
<feature type="non-terminal residue" evidence="1">
    <location>
        <position position="236"/>
    </location>
</feature>
<accession>A0AAD6V639</accession>
<evidence type="ECO:0000313" key="1">
    <source>
        <dbReference type="EMBL" id="KAJ7198268.1"/>
    </source>
</evidence>
<name>A0AAD6V639_9AGAR</name>
<sequence>MAEKLAGAAFVGASRLANGGVVFDCKDEATARWMRQADVAGQFVAALGGSCVYRPRRLELIAERVGVEALIEAQGFWRMVEADSGIREGGIVGARWIKAVERRAPGQQVAHLRVEFANAEAANHAIDNGLFVKGRHVSVRKSDNEPQRCARCQSYQGHIARVCKATASVCARCAADHRTADCLATDADLRCGNCKVNGHGAASRTCPIFVKEQERRRARDPTAGYRYIPTDDPRTW</sequence>
<reference evidence="1" key="1">
    <citation type="submission" date="2023-03" db="EMBL/GenBank/DDBJ databases">
        <title>Massive genome expansion in bonnet fungi (Mycena s.s.) driven by repeated elements and novel gene families across ecological guilds.</title>
        <authorList>
            <consortium name="Lawrence Berkeley National Laboratory"/>
            <person name="Harder C.B."/>
            <person name="Miyauchi S."/>
            <person name="Viragh M."/>
            <person name="Kuo A."/>
            <person name="Thoen E."/>
            <person name="Andreopoulos B."/>
            <person name="Lu D."/>
            <person name="Skrede I."/>
            <person name="Drula E."/>
            <person name="Henrissat B."/>
            <person name="Morin E."/>
            <person name="Kohler A."/>
            <person name="Barry K."/>
            <person name="LaButti K."/>
            <person name="Morin E."/>
            <person name="Salamov A."/>
            <person name="Lipzen A."/>
            <person name="Mereny Z."/>
            <person name="Hegedus B."/>
            <person name="Baldrian P."/>
            <person name="Stursova M."/>
            <person name="Weitz H."/>
            <person name="Taylor A."/>
            <person name="Grigoriev I.V."/>
            <person name="Nagy L.G."/>
            <person name="Martin F."/>
            <person name="Kauserud H."/>
        </authorList>
    </citation>
    <scope>NUCLEOTIDE SEQUENCE</scope>
    <source>
        <strain evidence="1">9144</strain>
    </source>
</reference>
<dbReference type="Proteomes" id="UP001219525">
    <property type="component" value="Unassembled WGS sequence"/>
</dbReference>
<proteinExistence type="predicted"/>